<comment type="similarity">
    <text evidence="2 6">Belongs to the QNG1 protein family.</text>
</comment>
<dbReference type="PANTHER" id="PTHR21314">
    <property type="entry name" value="QUEUOSINE 5'-PHOSPHATE N-GLYCOSYLASE_HYDROLASE-RELATED"/>
    <property type="match status" value="1"/>
</dbReference>
<sequence length="364" mass="42118">MVLMPRESAKLIATLSKDVFIEDEGVKNLACTVLEGIKNQRIHINNFSQHEFHPKPDDPRAIDWIFLLDVLNFSFWTQTNANKWKVNGQTGYFALCAAVKRAVDEGKPITDPKYYSEVSQNELEVIFRGDDNHTKIPLINERVKNLHQAGQVLLKKYQGTFVECVKSCSGSAEKLLRLIINDFDSFRDEADYKAYKVSFYKRAQILIGDIWACFKGHDYGRFNDIDYITMFADYRIPQVLIHFGAIRYSNPLLSKLQSDLELESGSSEEVEIRGCSIDAIERVNNEVRKLIGSYPDLNLKETDINSTLIDHFLWDYRRQHAEELESIPFHKTSDDYLIFNIQNSTICTKRCSLLKRVYPGKCYR</sequence>
<accession>A0ABD2CJG4</accession>
<evidence type="ECO:0000256" key="6">
    <source>
        <dbReference type="RuleBase" id="RU365002"/>
    </source>
</evidence>
<evidence type="ECO:0000256" key="5">
    <source>
        <dbReference type="ARBA" id="ARBA00048204"/>
    </source>
</evidence>
<keyword evidence="8" id="KW-1185">Reference proteome</keyword>
<protein>
    <recommendedName>
        <fullName evidence="3 6">Queuosine 5'-phosphate N-glycosylase/hydrolase</fullName>
        <ecNumber evidence="6">3.2.2.-</ecNumber>
    </recommendedName>
    <alternativeName>
        <fullName evidence="4 6">Queuosine-nucleotide N-glycosylase/hydrolase</fullName>
    </alternativeName>
</protein>
<evidence type="ECO:0000256" key="1">
    <source>
        <dbReference type="ARBA" id="ARBA00022801"/>
    </source>
</evidence>
<evidence type="ECO:0000313" key="8">
    <source>
        <dbReference type="Proteomes" id="UP001607303"/>
    </source>
</evidence>
<name>A0ABD2CJG4_VESMC</name>
<dbReference type="InterPro" id="IPR019438">
    <property type="entry name" value="Q_salvage"/>
</dbReference>
<organism evidence="7 8">
    <name type="scientific">Vespula maculifrons</name>
    <name type="common">Eastern yellow jacket</name>
    <name type="synonym">Wasp</name>
    <dbReference type="NCBI Taxonomy" id="7453"/>
    <lineage>
        <taxon>Eukaryota</taxon>
        <taxon>Metazoa</taxon>
        <taxon>Ecdysozoa</taxon>
        <taxon>Arthropoda</taxon>
        <taxon>Hexapoda</taxon>
        <taxon>Insecta</taxon>
        <taxon>Pterygota</taxon>
        <taxon>Neoptera</taxon>
        <taxon>Endopterygota</taxon>
        <taxon>Hymenoptera</taxon>
        <taxon>Apocrita</taxon>
        <taxon>Aculeata</taxon>
        <taxon>Vespoidea</taxon>
        <taxon>Vespidae</taxon>
        <taxon>Vespinae</taxon>
        <taxon>Vespula</taxon>
    </lineage>
</organism>
<comment type="catalytic activity">
    <reaction evidence="5 6">
        <text>queuosine 5'-phosphate + H2O = queuine + D-ribose 5-phosphate</text>
        <dbReference type="Rhea" id="RHEA:75387"/>
        <dbReference type="ChEBI" id="CHEBI:15377"/>
        <dbReference type="ChEBI" id="CHEBI:17433"/>
        <dbReference type="ChEBI" id="CHEBI:78346"/>
        <dbReference type="ChEBI" id="CHEBI:194371"/>
    </reaction>
    <physiologicalReaction direction="left-to-right" evidence="5 6">
        <dbReference type="Rhea" id="RHEA:75388"/>
    </physiologicalReaction>
</comment>
<dbReference type="GO" id="GO:0016787">
    <property type="term" value="F:hydrolase activity"/>
    <property type="evidence" value="ECO:0007669"/>
    <property type="project" value="UniProtKB-KW"/>
</dbReference>
<reference evidence="7 8" key="1">
    <citation type="journal article" date="2024" name="Ann. Entomol. Soc. Am.">
        <title>Genomic analyses of the southern and eastern yellowjacket wasps (Hymenoptera: Vespidae) reveal evolutionary signatures of social life.</title>
        <authorList>
            <person name="Catto M.A."/>
            <person name="Caine P.B."/>
            <person name="Orr S.E."/>
            <person name="Hunt B.G."/>
            <person name="Goodisman M.A.D."/>
        </authorList>
    </citation>
    <scope>NUCLEOTIDE SEQUENCE [LARGE SCALE GENOMIC DNA]</scope>
    <source>
        <strain evidence="7">232</strain>
        <tissue evidence="7">Head and thorax</tissue>
    </source>
</reference>
<feature type="non-terminal residue" evidence="7">
    <location>
        <position position="364"/>
    </location>
</feature>
<dbReference type="Proteomes" id="UP001607303">
    <property type="component" value="Unassembled WGS sequence"/>
</dbReference>
<dbReference type="AlphaFoldDB" id="A0ABD2CJG4"/>
<keyword evidence="1 6" id="KW-0378">Hydrolase</keyword>
<comment type="function">
    <text evidence="6">Catalyzes the hydrolysis of queuosine 5'-phosphate, releasing the nucleobase queuine (q). Is required for salvage of queuine from exogenous queuosine (Q) that is imported and then converted to queuosine 5'-phosphate intracellularly.</text>
</comment>
<dbReference type="Pfam" id="PF10343">
    <property type="entry name" value="Q_salvage"/>
    <property type="match status" value="1"/>
</dbReference>
<gene>
    <name evidence="7" type="ORF">V1477_007521</name>
</gene>
<evidence type="ECO:0000256" key="2">
    <source>
        <dbReference type="ARBA" id="ARBA00035119"/>
    </source>
</evidence>
<evidence type="ECO:0000313" key="7">
    <source>
        <dbReference type="EMBL" id="KAL2744979.1"/>
    </source>
</evidence>
<comment type="caution">
    <text evidence="7">The sequence shown here is derived from an EMBL/GenBank/DDBJ whole genome shotgun (WGS) entry which is preliminary data.</text>
</comment>
<dbReference type="PANTHER" id="PTHR21314:SF0">
    <property type="entry name" value="QUEUOSINE 5'-PHOSPHATE N-GLYCOSYLASE_HYDROLASE"/>
    <property type="match status" value="1"/>
</dbReference>
<proteinExistence type="inferred from homology"/>
<evidence type="ECO:0000256" key="3">
    <source>
        <dbReference type="ARBA" id="ARBA00035306"/>
    </source>
</evidence>
<dbReference type="EMBL" id="JAYRBN010000050">
    <property type="protein sequence ID" value="KAL2744979.1"/>
    <property type="molecule type" value="Genomic_DNA"/>
</dbReference>
<evidence type="ECO:0000256" key="4">
    <source>
        <dbReference type="ARBA" id="ARBA00035393"/>
    </source>
</evidence>
<dbReference type="EC" id="3.2.2.-" evidence="6"/>